<evidence type="ECO:0000256" key="8">
    <source>
        <dbReference type="HAMAP-Rule" id="MF_03195"/>
    </source>
</evidence>
<dbReference type="SMART" id="SM01240">
    <property type="entry name" value="IMPDH"/>
    <property type="match status" value="1"/>
</dbReference>
<name>A0A177ATR0_9BILA</name>
<feature type="binding site" evidence="8">
    <location>
        <begin position="289"/>
        <end position="293"/>
    </location>
    <ligand>
        <name>GMP</name>
        <dbReference type="ChEBI" id="CHEBI:58115"/>
    </ligand>
</feature>
<feature type="binding site" description="in other chain" evidence="8">
    <location>
        <position position="78"/>
    </location>
    <ligand>
        <name>NADP(+)</name>
        <dbReference type="ChEBI" id="CHEBI:58349"/>
        <note>ligand shared between two neighboring subunits</note>
    </ligand>
</feature>
<feature type="binding site" description="in other chain" evidence="8">
    <location>
        <begin position="288"/>
        <end position="289"/>
    </location>
    <ligand>
        <name>NADP(+)</name>
        <dbReference type="ChEBI" id="CHEBI:58349"/>
        <note>ligand shared between two neighboring subunits</note>
    </ligand>
</feature>
<keyword evidence="2 8" id="KW-0479">Metal-binding</keyword>
<feature type="active site" description="Proton donor/acceptor" evidence="8">
    <location>
        <position position="189"/>
    </location>
</feature>
<dbReference type="PANTHER" id="PTHR43170">
    <property type="entry name" value="GMP REDUCTASE"/>
    <property type="match status" value="1"/>
</dbReference>
<comment type="function">
    <text evidence="6 8 11">Catalyzes the irreversible NADPH-dependent deamination of GMP to IMP. It functions in the conversion of nucleobase, nucleoside and nucleotide derivatives of G to A nucleotides, and in maintaining the intracellular balance of A and G nucleotides.</text>
</comment>
<keyword evidence="3 8" id="KW-0521">NADP</keyword>
<organism evidence="13 14">
    <name type="scientific">Intoshia linei</name>
    <dbReference type="NCBI Taxonomy" id="1819745"/>
    <lineage>
        <taxon>Eukaryota</taxon>
        <taxon>Metazoa</taxon>
        <taxon>Spiralia</taxon>
        <taxon>Lophotrochozoa</taxon>
        <taxon>Mesozoa</taxon>
        <taxon>Orthonectida</taxon>
        <taxon>Rhopaluridae</taxon>
        <taxon>Intoshia</taxon>
    </lineage>
</organism>
<evidence type="ECO:0000256" key="2">
    <source>
        <dbReference type="ARBA" id="ARBA00022723"/>
    </source>
</evidence>
<comment type="caution">
    <text evidence="13">The sequence shown here is derived from an EMBL/GenBank/DDBJ whole genome shotgun (WGS) entry which is preliminary data.</text>
</comment>
<dbReference type="PIRSF" id="PIRSF000235">
    <property type="entry name" value="GMP_reductase"/>
    <property type="match status" value="1"/>
</dbReference>
<feature type="domain" description="IMP dehydrogenase/GMP reductase" evidence="12">
    <location>
        <begin position="11"/>
        <end position="340"/>
    </location>
</feature>
<dbReference type="PANTHER" id="PTHR43170:SF5">
    <property type="entry name" value="GMP REDUCTASE"/>
    <property type="match status" value="1"/>
</dbReference>
<evidence type="ECO:0000256" key="6">
    <source>
        <dbReference type="ARBA" id="ARBA00037691"/>
    </source>
</evidence>
<evidence type="ECO:0000256" key="10">
    <source>
        <dbReference type="PIRSR" id="PIRSR000235-3"/>
    </source>
</evidence>
<comment type="catalytic activity">
    <reaction evidence="7 8 11">
        <text>IMP + NH4(+) + NADP(+) = GMP + NADPH + 2 H(+)</text>
        <dbReference type="Rhea" id="RHEA:17185"/>
        <dbReference type="ChEBI" id="CHEBI:15378"/>
        <dbReference type="ChEBI" id="CHEBI:28938"/>
        <dbReference type="ChEBI" id="CHEBI:57783"/>
        <dbReference type="ChEBI" id="CHEBI:58053"/>
        <dbReference type="ChEBI" id="CHEBI:58115"/>
        <dbReference type="ChEBI" id="CHEBI:58349"/>
        <dbReference type="EC" id="1.7.1.7"/>
    </reaction>
</comment>
<dbReference type="GO" id="GO:1902560">
    <property type="term" value="C:GMP reductase complex"/>
    <property type="evidence" value="ECO:0007669"/>
    <property type="project" value="InterPro"/>
</dbReference>
<dbReference type="InterPro" id="IPR015875">
    <property type="entry name" value="IMP_DH/GMP_Rdtase_CS"/>
</dbReference>
<dbReference type="PROSITE" id="PS00487">
    <property type="entry name" value="IMP_DH_GMP_RED"/>
    <property type="match status" value="1"/>
</dbReference>
<feature type="binding site" evidence="8">
    <location>
        <begin position="317"/>
        <end position="320"/>
    </location>
    <ligand>
        <name>NADP(+)</name>
        <dbReference type="ChEBI" id="CHEBI:58349"/>
        <note>ligand shared between two neighboring subunits</note>
    </ligand>
</feature>
<protein>
    <recommendedName>
        <fullName evidence="8">GMP reductase</fullName>
        <shortName evidence="8">GMPR</shortName>
        <ecNumber evidence="8">1.7.1.7</ecNumber>
    </recommendedName>
    <alternativeName>
        <fullName evidence="8">Guanosine 5'-monophosphate oxidoreductase</fullName>
        <shortName evidence="8">Guanosine monophosphate reductase</shortName>
    </alternativeName>
</protein>
<feature type="binding site" evidence="8">
    <location>
        <begin position="271"/>
        <end position="273"/>
    </location>
    <ligand>
        <name>GMP</name>
        <dbReference type="ChEBI" id="CHEBI:58115"/>
    </ligand>
</feature>
<dbReference type="GO" id="GO:0006144">
    <property type="term" value="P:purine nucleobase metabolic process"/>
    <property type="evidence" value="ECO:0007669"/>
    <property type="project" value="UniProtKB-KW"/>
</dbReference>
<dbReference type="HAMAP" id="MF_00596">
    <property type="entry name" value="GMP_reduct_type1"/>
    <property type="match status" value="1"/>
</dbReference>
<comment type="subunit">
    <text evidence="8">Homotetramer.</text>
</comment>
<dbReference type="AlphaFoldDB" id="A0A177ATR0"/>
<evidence type="ECO:0000256" key="5">
    <source>
        <dbReference type="ARBA" id="ARBA00023002"/>
    </source>
</evidence>
<dbReference type="CDD" id="cd00381">
    <property type="entry name" value="IMPDH"/>
    <property type="match status" value="1"/>
</dbReference>
<dbReference type="GO" id="GO:0006163">
    <property type="term" value="P:purine nucleotide metabolic process"/>
    <property type="evidence" value="ECO:0007669"/>
    <property type="project" value="UniProtKB-UniRule"/>
</dbReference>
<keyword evidence="4 8" id="KW-0630">Potassium</keyword>
<feature type="binding site" evidence="8">
    <location>
        <begin position="220"/>
        <end position="222"/>
    </location>
    <ligand>
        <name>GMP</name>
        <dbReference type="ChEBI" id="CHEBI:58115"/>
    </ligand>
</feature>
<dbReference type="InterPro" id="IPR050139">
    <property type="entry name" value="GMP_reductase"/>
</dbReference>
<evidence type="ECO:0000259" key="12">
    <source>
        <dbReference type="Pfam" id="PF00478"/>
    </source>
</evidence>
<sequence>MARVLPDTKLDFIHVLFQPKRSTVKSRNDVNLICNYTFKHSKNEYSGIPVMAANMDTIGTIDIAEALTKKQMFTVMHKFHKSESIVEMFKKNDDYQNTVALSSGMSKVDIDQICKLIDHENVPIKYVCLDVANGYSEDFVDFVRYTREKLPKTTIMAGNVVTDEMVQELILAGADIVKIGIGPGSVCTTRIKTGVGYPQFSAILECADAAHDVNGFIISDGGCTCSGDVAKAIGAGADFVMIGGLLAGHDECSGEVETDKITGKKFKKFYGMASKTSMQLHSNKVCNYRASEGRTVIIPYKGPVVHTINDILGGLRSTCSYVGATSLKELYHRATFIKVHRQYNSSMEMFTVKD</sequence>
<feature type="binding site" evidence="8">
    <location>
        <begin position="243"/>
        <end position="244"/>
    </location>
    <ligand>
        <name>GMP</name>
        <dbReference type="ChEBI" id="CHEBI:58115"/>
    </ligand>
</feature>
<feature type="binding site" description="in other chain" evidence="8">
    <location>
        <begin position="181"/>
        <end position="182"/>
    </location>
    <ligand>
        <name>NADP(+)</name>
        <dbReference type="ChEBI" id="CHEBI:58349"/>
        <note>ligand shared between two neighboring subunits</note>
    </ligand>
</feature>
<dbReference type="InterPro" id="IPR013785">
    <property type="entry name" value="Aldolase_TIM"/>
</dbReference>
<evidence type="ECO:0000256" key="11">
    <source>
        <dbReference type="RuleBase" id="RU003929"/>
    </source>
</evidence>
<feature type="binding site" evidence="8">
    <location>
        <position position="187"/>
    </location>
    <ligand>
        <name>K(+)</name>
        <dbReference type="ChEBI" id="CHEBI:29103"/>
    </ligand>
</feature>
<dbReference type="OrthoDB" id="416622at2759"/>
<dbReference type="GO" id="GO:0046872">
    <property type="term" value="F:metal ion binding"/>
    <property type="evidence" value="ECO:0007669"/>
    <property type="project" value="UniProtKB-KW"/>
</dbReference>
<dbReference type="NCBIfam" id="TIGR01305">
    <property type="entry name" value="GMP_reduct_1"/>
    <property type="match status" value="1"/>
</dbReference>
<evidence type="ECO:0000256" key="9">
    <source>
        <dbReference type="PIRSR" id="PIRSR000235-1"/>
    </source>
</evidence>
<dbReference type="GO" id="GO:0003920">
    <property type="term" value="F:GMP reductase activity"/>
    <property type="evidence" value="ECO:0007669"/>
    <property type="project" value="UniProtKB-UniRule"/>
</dbReference>
<dbReference type="InterPro" id="IPR005993">
    <property type="entry name" value="GMPR"/>
</dbReference>
<evidence type="ECO:0000256" key="1">
    <source>
        <dbReference type="ARBA" id="ARBA00022631"/>
    </source>
</evidence>
<keyword evidence="1 8" id="KW-0659">Purine metabolism</keyword>
<comment type="similarity">
    <text evidence="8">Belongs to the IMPDH/GMPR family. GuaC type 1 subfamily.</text>
</comment>
<evidence type="ECO:0000313" key="13">
    <source>
        <dbReference type="EMBL" id="OAF65389.1"/>
    </source>
</evidence>
<feature type="active site" description="Thioimidate intermediate" evidence="8 9">
    <location>
        <position position="187"/>
    </location>
</feature>
<dbReference type="Proteomes" id="UP000078046">
    <property type="component" value="Unassembled WGS sequence"/>
</dbReference>
<dbReference type="Gene3D" id="3.20.20.70">
    <property type="entry name" value="Aldolase class I"/>
    <property type="match status" value="1"/>
</dbReference>
<gene>
    <name evidence="13" type="ORF">A3Q56_06903</name>
</gene>
<feature type="binding site" evidence="8">
    <location>
        <begin position="26"/>
        <end position="27"/>
    </location>
    <ligand>
        <name>NADP(+)</name>
        <dbReference type="ChEBI" id="CHEBI:58349"/>
        <note>ligand shared between two neighboring subunits</note>
    </ligand>
</feature>
<evidence type="ECO:0000256" key="7">
    <source>
        <dbReference type="ARBA" id="ARBA00048616"/>
    </source>
</evidence>
<evidence type="ECO:0000313" key="14">
    <source>
        <dbReference type="Proteomes" id="UP000078046"/>
    </source>
</evidence>
<dbReference type="EC" id="1.7.1.7" evidence="8"/>
<reference evidence="13 14" key="1">
    <citation type="submission" date="2016-04" db="EMBL/GenBank/DDBJ databases">
        <title>The genome of Intoshia linei affirms orthonectids as highly simplified spiralians.</title>
        <authorList>
            <person name="Mikhailov K.V."/>
            <person name="Slusarev G.S."/>
            <person name="Nikitin M.A."/>
            <person name="Logacheva M.D."/>
            <person name="Penin A."/>
            <person name="Aleoshin V."/>
            <person name="Panchin Y.V."/>
        </authorList>
    </citation>
    <scope>NUCLEOTIDE SEQUENCE [LARGE SCALE GENOMIC DNA]</scope>
    <source>
        <strain evidence="13">Intl2013</strain>
        <tissue evidence="13">Whole animal</tissue>
    </source>
</reference>
<dbReference type="NCBIfam" id="NF003470">
    <property type="entry name" value="PRK05096.1"/>
    <property type="match status" value="1"/>
</dbReference>
<feature type="binding site" evidence="8 10">
    <location>
        <position position="182"/>
    </location>
    <ligand>
        <name>K(+)</name>
        <dbReference type="ChEBI" id="CHEBI:29103"/>
    </ligand>
</feature>
<evidence type="ECO:0000256" key="3">
    <source>
        <dbReference type="ARBA" id="ARBA00022857"/>
    </source>
</evidence>
<feature type="binding site" description="in other chain" evidence="8">
    <location>
        <position position="272"/>
    </location>
    <ligand>
        <name>NADP(+)</name>
        <dbReference type="ChEBI" id="CHEBI:58349"/>
        <note>ligand shared between two neighboring subunits</note>
    </ligand>
</feature>
<dbReference type="Pfam" id="PF00478">
    <property type="entry name" value="IMPDH"/>
    <property type="match status" value="1"/>
</dbReference>
<dbReference type="InterPro" id="IPR001093">
    <property type="entry name" value="IMP_DH_GMPRt"/>
</dbReference>
<proteinExistence type="inferred from homology"/>
<keyword evidence="14" id="KW-1185">Reference proteome</keyword>
<evidence type="ECO:0000256" key="4">
    <source>
        <dbReference type="ARBA" id="ARBA00022958"/>
    </source>
</evidence>
<feature type="binding site" evidence="8 10">
    <location>
        <position position="184"/>
    </location>
    <ligand>
        <name>K(+)</name>
        <dbReference type="ChEBI" id="CHEBI:29103"/>
    </ligand>
</feature>
<feature type="binding site" description="in other chain" evidence="8">
    <location>
        <begin position="130"/>
        <end position="132"/>
    </location>
    <ligand>
        <name>NADP(+)</name>
        <dbReference type="ChEBI" id="CHEBI:58349"/>
        <note>ligand shared between two neighboring subunits</note>
    </ligand>
</feature>
<dbReference type="EMBL" id="LWCA01001319">
    <property type="protein sequence ID" value="OAF65389.1"/>
    <property type="molecule type" value="Genomic_DNA"/>
</dbReference>
<feature type="binding site" evidence="8">
    <location>
        <position position="190"/>
    </location>
    <ligand>
        <name>K(+)</name>
        <dbReference type="ChEBI" id="CHEBI:29103"/>
    </ligand>
</feature>
<accession>A0A177ATR0</accession>
<keyword evidence="5 8" id="KW-0560">Oxidoreductase</keyword>
<dbReference type="SUPFAM" id="SSF51412">
    <property type="entry name" value="Inosine monophosphate dehydrogenase (IMPDH)"/>
    <property type="match status" value="1"/>
</dbReference>